<feature type="transmembrane region" description="Helical" evidence="8">
    <location>
        <begin position="199"/>
        <end position="217"/>
    </location>
</feature>
<evidence type="ECO:0000256" key="5">
    <source>
        <dbReference type="ARBA" id="ARBA00022989"/>
    </source>
</evidence>
<keyword evidence="6 8" id="KW-0472">Membrane</keyword>
<feature type="transmembrane region" description="Helical" evidence="8">
    <location>
        <begin position="913"/>
        <end position="932"/>
    </location>
</feature>
<feature type="transmembrane region" description="Helical" evidence="8">
    <location>
        <begin position="1009"/>
        <end position="1030"/>
    </location>
</feature>
<feature type="transmembrane region" description="Helical" evidence="8">
    <location>
        <begin position="659"/>
        <end position="678"/>
    </location>
</feature>
<dbReference type="EMBL" id="JAQHRD010000006">
    <property type="protein sequence ID" value="KAJ6439718.1"/>
    <property type="molecule type" value="Genomic_DNA"/>
</dbReference>
<comment type="subcellular location">
    <subcellularLocation>
        <location evidence="1">Membrane</location>
        <topology evidence="1">Multi-pass membrane protein</topology>
    </subcellularLocation>
</comment>
<dbReference type="Pfam" id="PF00083">
    <property type="entry name" value="Sugar_tr"/>
    <property type="match status" value="2"/>
</dbReference>
<feature type="transmembrane region" description="Helical" evidence="8">
    <location>
        <begin position="60"/>
        <end position="79"/>
    </location>
</feature>
<evidence type="ECO:0000259" key="9">
    <source>
        <dbReference type="PROSITE" id="PS50850"/>
    </source>
</evidence>
<feature type="domain" description="Major facilitator superfamily (MFS) profile" evidence="9">
    <location>
        <begin position="618"/>
        <end position="1034"/>
    </location>
</feature>
<dbReference type="InterPro" id="IPR004841">
    <property type="entry name" value="AA-permease/SLC12A_dom"/>
</dbReference>
<evidence type="ECO:0000256" key="6">
    <source>
        <dbReference type="ARBA" id="ARBA00023136"/>
    </source>
</evidence>
<name>A0AB34FKQ5_9HYPO</name>
<evidence type="ECO:0000313" key="10">
    <source>
        <dbReference type="EMBL" id="KAJ6439718.1"/>
    </source>
</evidence>
<dbReference type="Pfam" id="PF00324">
    <property type="entry name" value="AA_permease"/>
    <property type="match status" value="1"/>
</dbReference>
<dbReference type="SUPFAM" id="SSF103473">
    <property type="entry name" value="MFS general substrate transporter"/>
    <property type="match status" value="1"/>
</dbReference>
<feature type="transmembrane region" description="Helical" evidence="8">
    <location>
        <begin position="166"/>
        <end position="187"/>
    </location>
</feature>
<dbReference type="Gene3D" id="1.20.1250.20">
    <property type="entry name" value="MFS general substrate transporter like domains"/>
    <property type="match status" value="1"/>
</dbReference>
<dbReference type="Proteomes" id="UP001163105">
    <property type="component" value="Unassembled WGS sequence"/>
</dbReference>
<keyword evidence="2" id="KW-0813">Transport</keyword>
<keyword evidence="5 8" id="KW-1133">Transmembrane helix</keyword>
<dbReference type="PROSITE" id="PS50850">
    <property type="entry name" value="MFS"/>
    <property type="match status" value="1"/>
</dbReference>
<feature type="transmembrane region" description="Helical" evidence="8">
    <location>
        <begin position="791"/>
        <end position="812"/>
    </location>
</feature>
<dbReference type="Gene3D" id="1.20.1740.10">
    <property type="entry name" value="Amino acid/polyamine transporter I"/>
    <property type="match status" value="1"/>
</dbReference>
<dbReference type="InterPro" id="IPR005828">
    <property type="entry name" value="MFS_sugar_transport-like"/>
</dbReference>
<evidence type="ECO:0000256" key="3">
    <source>
        <dbReference type="ARBA" id="ARBA00022692"/>
    </source>
</evidence>
<comment type="caution">
    <text evidence="10">The sequence shown here is derived from an EMBL/GenBank/DDBJ whole genome shotgun (WGS) entry which is preliminary data.</text>
</comment>
<feature type="transmembrane region" description="Helical" evidence="8">
    <location>
        <begin position="974"/>
        <end position="997"/>
    </location>
</feature>
<feature type="transmembrane region" description="Helical" evidence="8">
    <location>
        <begin position="495"/>
        <end position="512"/>
    </location>
</feature>
<proteinExistence type="predicted"/>
<keyword evidence="4" id="KW-0029">Amino-acid transport</keyword>
<sequence length="1075" mass="116349">MRPDTESHGANPQHSKDAIHIADVPAAQDERDEDPKFEEHAAFAELSQSRRGLKQRHMQMIALAGTIGTGLFLATGTALSRGGPLGILIAYSIVGLLMCGVVMSVAELSALVPLSGGIIRHAEWFVDPALSFAQGWNSVYANSILLPAEMVACAVIIDYWSHINHAVWITALGGLLIFSNMLLISVYGEMEFVFSIIKIALIVGVSIMSICITAGAGPSGQAIGFRYWHIPGPFVQYLHIPGAWGRFLGFWRVMISAAFAFSNVENISVPAAETQNPRHNIPKAAKRVFWRIMIFYVISIFCIGLIVASSDKALTARSGDAGASPFAIAATNAGIKYVPSIINGAVVTSAWSAGNSAMLVATRTLYGLALEGHAPAIFTRTNRFGIPWISVAAVGSTMALGYLTLSSAASVVFDWLQNLVSAGSFVHWINIEIVYLRFYYGCKKQQISRDELPWKGPFQPYAAWAGLVSFSLLLLTGGFTVFIEGHWSPQSFVSSYFNIPLILVLYFGYKYWKKTKLVSLEEMPIRGFIQIANANPEDPPPPARGWRKLNILWVKRIIIKMSGSNEQDIVPEIQTAPSLGVDNNMEAARNANDDLKIETASVEEGEKGYYSKLSVWLMVLFSGLAIGSDGYNAAVIGNVELILAIIYPHDLTSAIYTRLSNAFLIGMILGMLFFGVVVDQLGRKTGAVATTILLVIGIAMSAAANGASPTGLFWMLIVARGVAGVGAGGEYPVSGAGAAEATDESGKYRKHRGFMFAMLADLSSALGYVWGGLVPLLLLLCVGKDESKYGIVWRTAFALGAVPPLGIFWFRMRMAVATAYRKSAMRKQRVPYWLALKRYYRPLVGSASCWFLYNWISIPFGIFSSTIINRTNPGGDLVKNLGWGVLINCFYIPGPFIGGYLSDKIGRRQTMALGFFLQAILGFILGGAVGPIQKIFPLFVVLYGIFMTLGEVGPGSTVVLTASECFPTSIRGQMMGFIAAWSKAGAAIGTQVFTAILNSFADNPGKGDQVAFLIGSAFAVLGACVAFFVIPDVSRRLDDDDAAWKVYLADHGWEATWGDTETKDPTGVMKTHAID</sequence>
<dbReference type="FunFam" id="1.20.1740.10:FF:000006">
    <property type="entry name" value="General amino acid permease"/>
    <property type="match status" value="1"/>
</dbReference>
<evidence type="ECO:0000256" key="2">
    <source>
        <dbReference type="ARBA" id="ARBA00022448"/>
    </source>
</evidence>
<dbReference type="InterPro" id="IPR005829">
    <property type="entry name" value="Sugar_transporter_CS"/>
</dbReference>
<keyword evidence="11" id="KW-1185">Reference proteome</keyword>
<feature type="region of interest" description="Disordered" evidence="7">
    <location>
        <begin position="1"/>
        <end position="36"/>
    </location>
</feature>
<gene>
    <name evidence="10" type="primary">YAT</name>
    <name evidence="10" type="ORF">O9K51_07609</name>
</gene>
<accession>A0AB34FKQ5</accession>
<dbReference type="PROSITE" id="PS00216">
    <property type="entry name" value="SUGAR_TRANSPORT_1"/>
    <property type="match status" value="1"/>
</dbReference>
<evidence type="ECO:0000256" key="1">
    <source>
        <dbReference type="ARBA" id="ARBA00004141"/>
    </source>
</evidence>
<feature type="transmembrane region" description="Helical" evidence="8">
    <location>
        <begin position="288"/>
        <end position="308"/>
    </location>
</feature>
<feature type="transmembrane region" description="Helical" evidence="8">
    <location>
        <begin position="85"/>
        <end position="106"/>
    </location>
</feature>
<protein>
    <submittedName>
        <fullName evidence="10">Wnt and FGF inhibitory regulator domain-containing protein</fullName>
    </submittedName>
</protein>
<reference evidence="10" key="1">
    <citation type="submission" date="2023-01" db="EMBL/GenBank/DDBJ databases">
        <title>The growth and conidiation of Purpureocillium lavendulum are regulated by nitrogen source and histone H3K14 acetylation.</title>
        <authorList>
            <person name="Tang P."/>
            <person name="Han J."/>
            <person name="Zhang C."/>
            <person name="Tang P."/>
            <person name="Qi F."/>
            <person name="Zhang K."/>
            <person name="Liang L."/>
        </authorList>
    </citation>
    <scope>NUCLEOTIDE SEQUENCE</scope>
    <source>
        <strain evidence="10">YMF1.00683</strain>
    </source>
</reference>
<feature type="transmembrane region" description="Helical" evidence="8">
    <location>
        <begin position="685"/>
        <end position="706"/>
    </location>
</feature>
<evidence type="ECO:0000256" key="8">
    <source>
        <dbReference type="SAM" id="Phobius"/>
    </source>
</evidence>
<dbReference type="InterPro" id="IPR020846">
    <property type="entry name" value="MFS_dom"/>
</dbReference>
<dbReference type="InterPro" id="IPR036259">
    <property type="entry name" value="MFS_trans_sf"/>
</dbReference>
<dbReference type="GO" id="GO:0016020">
    <property type="term" value="C:membrane"/>
    <property type="evidence" value="ECO:0007669"/>
    <property type="project" value="UniProtKB-SubCell"/>
</dbReference>
<dbReference type="AlphaFoldDB" id="A0AB34FKQ5"/>
<evidence type="ECO:0000256" key="7">
    <source>
        <dbReference type="SAM" id="MobiDB-lite"/>
    </source>
</evidence>
<feature type="transmembrane region" description="Helical" evidence="8">
    <location>
        <begin position="419"/>
        <end position="440"/>
    </location>
</feature>
<feature type="transmembrane region" description="Helical" evidence="8">
    <location>
        <begin position="388"/>
        <end position="413"/>
    </location>
</feature>
<feature type="transmembrane region" description="Helical" evidence="8">
    <location>
        <begin position="880"/>
        <end position="901"/>
    </location>
</feature>
<feature type="transmembrane region" description="Helical" evidence="8">
    <location>
        <begin position="754"/>
        <end position="779"/>
    </location>
</feature>
<feature type="transmembrane region" description="Helical" evidence="8">
    <location>
        <begin position="461"/>
        <end position="483"/>
    </location>
</feature>
<dbReference type="PANTHER" id="PTHR43341">
    <property type="entry name" value="AMINO ACID PERMEASE"/>
    <property type="match status" value="1"/>
</dbReference>
<dbReference type="InterPro" id="IPR050524">
    <property type="entry name" value="APC_YAT"/>
</dbReference>
<dbReference type="PANTHER" id="PTHR43341:SF18">
    <property type="entry name" value="AMINO ACID PERMEASE_ SLC12A DOMAIN-CONTAINING PROTEIN"/>
    <property type="match status" value="1"/>
</dbReference>
<organism evidence="10 11">
    <name type="scientific">Purpureocillium lavendulum</name>
    <dbReference type="NCBI Taxonomy" id="1247861"/>
    <lineage>
        <taxon>Eukaryota</taxon>
        <taxon>Fungi</taxon>
        <taxon>Dikarya</taxon>
        <taxon>Ascomycota</taxon>
        <taxon>Pezizomycotina</taxon>
        <taxon>Sordariomycetes</taxon>
        <taxon>Hypocreomycetidae</taxon>
        <taxon>Hypocreales</taxon>
        <taxon>Ophiocordycipitaceae</taxon>
        <taxon>Purpureocillium</taxon>
    </lineage>
</organism>
<feature type="transmembrane region" description="Helical" evidence="8">
    <location>
        <begin position="847"/>
        <end position="868"/>
    </location>
</feature>
<evidence type="ECO:0000313" key="11">
    <source>
        <dbReference type="Proteomes" id="UP001163105"/>
    </source>
</evidence>
<feature type="transmembrane region" description="Helical" evidence="8">
    <location>
        <begin position="615"/>
        <end position="647"/>
    </location>
</feature>
<dbReference type="GO" id="GO:0015171">
    <property type="term" value="F:amino acid transmembrane transporter activity"/>
    <property type="evidence" value="ECO:0007669"/>
    <property type="project" value="TreeGrafter"/>
</dbReference>
<feature type="transmembrane region" description="Helical" evidence="8">
    <location>
        <begin position="712"/>
        <end position="733"/>
    </location>
</feature>
<keyword evidence="3 8" id="KW-0812">Transmembrane</keyword>
<evidence type="ECO:0000256" key="4">
    <source>
        <dbReference type="ARBA" id="ARBA00022970"/>
    </source>
</evidence>
<feature type="transmembrane region" description="Helical" evidence="8">
    <location>
        <begin position="938"/>
        <end position="962"/>
    </location>
</feature>
<feature type="transmembrane region" description="Helical" evidence="8">
    <location>
        <begin position="139"/>
        <end position="160"/>
    </location>
</feature>